<reference evidence="1 2" key="1">
    <citation type="journal article" date="2018" name="Nat. Ecol. Evol.">
        <title>Pezizomycetes genomes reveal the molecular basis of ectomycorrhizal truffle lifestyle.</title>
        <authorList>
            <person name="Murat C."/>
            <person name="Payen T."/>
            <person name="Noel B."/>
            <person name="Kuo A."/>
            <person name="Morin E."/>
            <person name="Chen J."/>
            <person name="Kohler A."/>
            <person name="Krizsan K."/>
            <person name="Balestrini R."/>
            <person name="Da Silva C."/>
            <person name="Montanini B."/>
            <person name="Hainaut M."/>
            <person name="Levati E."/>
            <person name="Barry K.W."/>
            <person name="Belfiori B."/>
            <person name="Cichocki N."/>
            <person name="Clum A."/>
            <person name="Dockter R.B."/>
            <person name="Fauchery L."/>
            <person name="Guy J."/>
            <person name="Iotti M."/>
            <person name="Le Tacon F."/>
            <person name="Lindquist E.A."/>
            <person name="Lipzen A."/>
            <person name="Malagnac F."/>
            <person name="Mello A."/>
            <person name="Molinier V."/>
            <person name="Miyauchi S."/>
            <person name="Poulain J."/>
            <person name="Riccioni C."/>
            <person name="Rubini A."/>
            <person name="Sitrit Y."/>
            <person name="Splivallo R."/>
            <person name="Traeger S."/>
            <person name="Wang M."/>
            <person name="Zifcakova L."/>
            <person name="Wipf D."/>
            <person name="Zambonelli A."/>
            <person name="Paolocci F."/>
            <person name="Nowrousian M."/>
            <person name="Ottonello S."/>
            <person name="Baldrian P."/>
            <person name="Spatafora J.W."/>
            <person name="Henrissat B."/>
            <person name="Nagy L.G."/>
            <person name="Aury J.M."/>
            <person name="Wincker P."/>
            <person name="Grigoriev I.V."/>
            <person name="Bonfante P."/>
            <person name="Martin F.M."/>
        </authorList>
    </citation>
    <scope>NUCLEOTIDE SEQUENCE [LARGE SCALE GENOMIC DNA]</scope>
    <source>
        <strain evidence="1 2">120613-1</strain>
    </source>
</reference>
<protein>
    <submittedName>
        <fullName evidence="1">Uncharacterized protein</fullName>
    </submittedName>
</protein>
<sequence>MLTFTHSQVATEVFNCFLNLTPTLTTPNQLSHLRSIGISQPPLSFKILAFHINIFFCKQSYSHSISDSHGIAFLLVWPLLVQM</sequence>
<keyword evidence="2" id="KW-1185">Reference proteome</keyword>
<accession>A0A3N4J4N0</accession>
<evidence type="ECO:0000313" key="2">
    <source>
        <dbReference type="Proteomes" id="UP000276215"/>
    </source>
</evidence>
<dbReference type="AlphaFoldDB" id="A0A3N4J4N0"/>
<dbReference type="EMBL" id="ML120456">
    <property type="protein sequence ID" value="RPA93272.1"/>
    <property type="molecule type" value="Genomic_DNA"/>
</dbReference>
<name>A0A3N4J4N0_9PEZI</name>
<organism evidence="1 2">
    <name type="scientific">Choiromyces venosus 120613-1</name>
    <dbReference type="NCBI Taxonomy" id="1336337"/>
    <lineage>
        <taxon>Eukaryota</taxon>
        <taxon>Fungi</taxon>
        <taxon>Dikarya</taxon>
        <taxon>Ascomycota</taxon>
        <taxon>Pezizomycotina</taxon>
        <taxon>Pezizomycetes</taxon>
        <taxon>Pezizales</taxon>
        <taxon>Tuberaceae</taxon>
        <taxon>Choiromyces</taxon>
    </lineage>
</organism>
<dbReference type="Proteomes" id="UP000276215">
    <property type="component" value="Unassembled WGS sequence"/>
</dbReference>
<gene>
    <name evidence="1" type="ORF">L873DRAFT_77370</name>
</gene>
<proteinExistence type="predicted"/>
<evidence type="ECO:0000313" key="1">
    <source>
        <dbReference type="EMBL" id="RPA93272.1"/>
    </source>
</evidence>